<organism evidence="1">
    <name type="scientific">marine metagenome</name>
    <dbReference type="NCBI Taxonomy" id="408172"/>
    <lineage>
        <taxon>unclassified sequences</taxon>
        <taxon>metagenomes</taxon>
        <taxon>ecological metagenomes</taxon>
    </lineage>
</organism>
<dbReference type="AlphaFoldDB" id="A0A381YWW8"/>
<name>A0A381YWW8_9ZZZZ</name>
<protein>
    <submittedName>
        <fullName evidence="1">Uncharacterized protein</fullName>
    </submittedName>
</protein>
<sequence length="83" mass="9883">MEFDKLFEVRLLIIPELKDQDLVLQQMAEWLSRLSTDIRIKLIGFRRHGLHPEHSDFAEATPERLEDVRVVFQSYGYQDIQVI</sequence>
<reference evidence="1" key="1">
    <citation type="submission" date="2018-05" db="EMBL/GenBank/DDBJ databases">
        <authorList>
            <person name="Lanie J.A."/>
            <person name="Ng W.-L."/>
            <person name="Kazmierczak K.M."/>
            <person name="Andrzejewski T.M."/>
            <person name="Davidsen T.M."/>
            <person name="Wayne K.J."/>
            <person name="Tettelin H."/>
            <person name="Glass J.I."/>
            <person name="Rusch D."/>
            <person name="Podicherti R."/>
            <person name="Tsui H.-C.T."/>
            <person name="Winkler M.E."/>
        </authorList>
    </citation>
    <scope>NUCLEOTIDE SEQUENCE</scope>
</reference>
<dbReference type="InterPro" id="IPR013785">
    <property type="entry name" value="Aldolase_TIM"/>
</dbReference>
<evidence type="ECO:0000313" key="1">
    <source>
        <dbReference type="EMBL" id="SVA81505.1"/>
    </source>
</evidence>
<accession>A0A381YWW8</accession>
<proteinExistence type="predicted"/>
<gene>
    <name evidence="1" type="ORF">METZ01_LOCUS134359</name>
</gene>
<dbReference type="Gene3D" id="3.20.20.70">
    <property type="entry name" value="Aldolase class I"/>
    <property type="match status" value="1"/>
</dbReference>
<dbReference type="EMBL" id="UINC01019268">
    <property type="protein sequence ID" value="SVA81505.1"/>
    <property type="molecule type" value="Genomic_DNA"/>
</dbReference>